<evidence type="ECO:0008006" key="4">
    <source>
        <dbReference type="Google" id="ProtNLM"/>
    </source>
</evidence>
<evidence type="ECO:0000256" key="1">
    <source>
        <dbReference type="SAM" id="SignalP"/>
    </source>
</evidence>
<keyword evidence="1" id="KW-0732">Signal</keyword>
<name>A0A4R5CJ49_9FLAO</name>
<dbReference type="AlphaFoldDB" id="A0A4R5CJ49"/>
<accession>A0A4R5CJ49</accession>
<sequence>MIKLVTILALFICSLVSAQTQYEQGMTKALGLWNEGKVSESTALFERIALVEKDNWLPNYYIALMNSTAAFGVKDKDKMMAMIDKAQTALDVETLKNPNNPELMVVQALINTVWIVFDPMTNGQKYSPKTMELYQKALAIAPENPRVIASKAEFEIGAAAFWGKDTKLMCNEIKRAIPLFENEKLETPFSPKWGLDRAQELLKNCK</sequence>
<dbReference type="OrthoDB" id="1150971at2"/>
<evidence type="ECO:0000313" key="2">
    <source>
        <dbReference type="EMBL" id="TDD98620.1"/>
    </source>
</evidence>
<dbReference type="RefSeq" id="WP_132002601.1">
    <property type="nucleotide sequence ID" value="NZ_SMFK01000002.1"/>
</dbReference>
<dbReference type="EMBL" id="SMFK01000002">
    <property type="protein sequence ID" value="TDD98620.1"/>
    <property type="molecule type" value="Genomic_DNA"/>
</dbReference>
<comment type="caution">
    <text evidence="2">The sequence shown here is derived from an EMBL/GenBank/DDBJ whole genome shotgun (WGS) entry which is preliminary data.</text>
</comment>
<evidence type="ECO:0000313" key="3">
    <source>
        <dbReference type="Proteomes" id="UP000295479"/>
    </source>
</evidence>
<keyword evidence="3" id="KW-1185">Reference proteome</keyword>
<proteinExistence type="predicted"/>
<gene>
    <name evidence="2" type="ORF">E0F76_05705</name>
</gene>
<organism evidence="2 3">
    <name type="scientific">Flavobacterium cellulosilyticum</name>
    <dbReference type="NCBI Taxonomy" id="2541731"/>
    <lineage>
        <taxon>Bacteria</taxon>
        <taxon>Pseudomonadati</taxon>
        <taxon>Bacteroidota</taxon>
        <taxon>Flavobacteriia</taxon>
        <taxon>Flavobacteriales</taxon>
        <taxon>Flavobacteriaceae</taxon>
        <taxon>Flavobacterium</taxon>
    </lineage>
</organism>
<feature type="chain" id="PRO_5020705854" description="Tetratricopeptide repeat protein" evidence="1">
    <location>
        <begin position="19"/>
        <end position="206"/>
    </location>
</feature>
<feature type="signal peptide" evidence="1">
    <location>
        <begin position="1"/>
        <end position="18"/>
    </location>
</feature>
<protein>
    <recommendedName>
        <fullName evidence="4">Tetratricopeptide repeat protein</fullName>
    </recommendedName>
</protein>
<reference evidence="2 3" key="1">
    <citation type="submission" date="2019-03" db="EMBL/GenBank/DDBJ databases">
        <title>Flavobacterium AR-3-4 sp. nov. isolated from arctic soil.</title>
        <authorList>
            <person name="Chaudhary D.K."/>
        </authorList>
    </citation>
    <scope>NUCLEOTIDE SEQUENCE [LARGE SCALE GENOMIC DNA]</scope>
    <source>
        <strain evidence="2 3">AR-3-4</strain>
    </source>
</reference>
<dbReference type="Proteomes" id="UP000295479">
    <property type="component" value="Unassembled WGS sequence"/>
</dbReference>